<dbReference type="EMBL" id="CAJVPU010000763">
    <property type="protein sequence ID" value="CAG8461465.1"/>
    <property type="molecule type" value="Genomic_DNA"/>
</dbReference>
<protein>
    <submittedName>
        <fullName evidence="1">9879_t:CDS:1</fullName>
    </submittedName>
</protein>
<dbReference type="Proteomes" id="UP000789702">
    <property type="component" value="Unassembled WGS sequence"/>
</dbReference>
<proteinExistence type="predicted"/>
<reference evidence="1" key="1">
    <citation type="submission" date="2021-06" db="EMBL/GenBank/DDBJ databases">
        <authorList>
            <person name="Kallberg Y."/>
            <person name="Tangrot J."/>
            <person name="Rosling A."/>
        </authorList>
    </citation>
    <scope>NUCLEOTIDE SEQUENCE</scope>
    <source>
        <strain evidence="1">IL203A</strain>
    </source>
</reference>
<keyword evidence="2" id="KW-1185">Reference proteome</keyword>
<accession>A0ACA9K9W9</accession>
<organism evidence="1 2">
    <name type="scientific">Dentiscutata heterogama</name>
    <dbReference type="NCBI Taxonomy" id="1316150"/>
    <lineage>
        <taxon>Eukaryota</taxon>
        <taxon>Fungi</taxon>
        <taxon>Fungi incertae sedis</taxon>
        <taxon>Mucoromycota</taxon>
        <taxon>Glomeromycotina</taxon>
        <taxon>Glomeromycetes</taxon>
        <taxon>Diversisporales</taxon>
        <taxon>Gigasporaceae</taxon>
        <taxon>Dentiscutata</taxon>
    </lineage>
</organism>
<comment type="caution">
    <text evidence="1">The sequence shown here is derived from an EMBL/GenBank/DDBJ whole genome shotgun (WGS) entry which is preliminary data.</text>
</comment>
<evidence type="ECO:0000313" key="1">
    <source>
        <dbReference type="EMBL" id="CAG8461465.1"/>
    </source>
</evidence>
<sequence>MDDISSLSTSYIIKPKIIWRPLLPNIQCIQVPLTNVPSILDLYTFDVVSSGGGALNEGYEILPQDRTNKGRLREGDVKTITLVNEYANQLSNSTFAYTEYLGCSMRNGCRKGKCDWKGRIVVPQDKPLNLCNIEYRGSHDPEHVRKKPLRMANSVRKTITKRATNVTPSIMATELMDGAKILSTTIDTPKNQAQPTSTRFVPNLEAIQNALKYDKKLNYPSILEYEKVCTIMDTHEFKGTVISKQYGVKDAQDPKEQAVLLGIASTIMPTLLTKYPDFLALDSTGRRNSLNFPNTAFMVRSDEPRGRIVATFLIQYSIKNDVQLNPKWLAIDKWDPYLTATRKHFPNTQVVLCDWHEADALKEWFTKNLNDQWIRDRTFYQFRFVKRSRDQEEFDQWKITILDAKEFQSAIGITNLDIAETVTSYFRMHWFGDWVDTWPDYKRDGCPMKTNMLLESYFKKDTIIHYRGRYTKSLHSNLEKIGTSMRVDAGEVERFWNGEGKQPTKSKLQREKNKIHIKGELLYKKNLVQEIDQDTWIVSRFNMDVDIQYIAAESDDNDSDKDLFDEHNIKQQEKTLYITYRSGKFACPCSFKVIRGHDCQDIVAVRFFIGELKLQKPVAESVASSSLESYFRQKDDNGRNKNEFSLPQKRGPKNKRKNRLVPGEQVYLRDTILDKPYHKVQIVEIIGEGKVIVDITFESNNTNRHIVQQADIIGYADEQPNLFKKSKDSHGNIVVHTMPYGGKRGEIHLTSTCPIDTSLTIIQSAFTQQNIYSQAAAFAVANPTSRTHLLIKLKTGCINLFGSLSELFFEQFFHDSLDQNLLVVKSTVTTVCDSDYCPKKILSPTNIYDIVLIKPQLPVLPGEGNYFEICLKHWQEPCIIFCGSEFVSINGKKPKNVPVNAFKVDKYTSVESGKIKHLYLCAGKTTSTRQIDQRLPLVLVVNVAGINITDEGFYLESKDLPEEISFPEDVYKKQR</sequence>
<name>A0ACA9K9W9_9GLOM</name>
<gene>
    <name evidence="1" type="ORF">DHETER_LOCUS1301</name>
</gene>
<evidence type="ECO:0000313" key="2">
    <source>
        <dbReference type="Proteomes" id="UP000789702"/>
    </source>
</evidence>